<dbReference type="HOGENOM" id="CLU_052797_1_0_9"/>
<dbReference type="InterPro" id="IPR021961">
    <property type="entry name" value="McrB_DNA-bd"/>
</dbReference>
<accession>S0JQL2</accession>
<dbReference type="EMBL" id="AHYT01000004">
    <property type="protein sequence ID" value="EOT29211.1"/>
    <property type="molecule type" value="Genomic_DNA"/>
</dbReference>
<comment type="caution">
    <text evidence="3">The sequence shown here is derived from an EMBL/GenBank/DDBJ whole genome shotgun (WGS) entry which is preliminary data.</text>
</comment>
<dbReference type="AlphaFoldDB" id="S0JQL2"/>
<reference evidence="3 4" key="1">
    <citation type="submission" date="2013-03" db="EMBL/GenBank/DDBJ databases">
        <title>The Genome Sequence of Enterococcus saccharolyticus ATCC_43076 (Illumina only assembly).</title>
        <authorList>
            <consortium name="The Broad Institute Genomics Platform"/>
            <consortium name="The Broad Institute Genome Sequencing Center for Infectious Disease"/>
            <person name="Earl A."/>
            <person name="Russ C."/>
            <person name="Gilmore M."/>
            <person name="Surin D."/>
            <person name="Walker B."/>
            <person name="Young S."/>
            <person name="Zeng Q."/>
            <person name="Gargeya S."/>
            <person name="Fitzgerald M."/>
            <person name="Haas B."/>
            <person name="Abouelleil A."/>
            <person name="Allen A.W."/>
            <person name="Alvarado L."/>
            <person name="Arachchi H.M."/>
            <person name="Berlin A.M."/>
            <person name="Chapman S.B."/>
            <person name="Gainer-Dewar J."/>
            <person name="Goldberg J."/>
            <person name="Griggs A."/>
            <person name="Gujja S."/>
            <person name="Hansen M."/>
            <person name="Howarth C."/>
            <person name="Imamovic A."/>
            <person name="Ireland A."/>
            <person name="Larimer J."/>
            <person name="McCowan C."/>
            <person name="Murphy C."/>
            <person name="Pearson M."/>
            <person name="Poon T.W."/>
            <person name="Priest M."/>
            <person name="Roberts A."/>
            <person name="Saif S."/>
            <person name="Shea T."/>
            <person name="Sisk P."/>
            <person name="Sykes S."/>
            <person name="Wortman J."/>
            <person name="Nusbaum C."/>
            <person name="Birren B."/>
        </authorList>
    </citation>
    <scope>NUCLEOTIDE SEQUENCE [LARGE SCALE GENOMIC DNA]</scope>
    <source>
        <strain evidence="3 4">ATCC 43076</strain>
    </source>
</reference>
<sequence>MRELLLKILDEYNSAKKESFKAHQLANYLRVNSGQIIEKEASIDTLKYKVEGSPGKGNWADIPWIAIFDKDITMTATKGYDIVYLFCADMSGVYISLNQGWTYFKEKYGIKEGRKKIEQVSSAWKNILSSTLTDFSYDSIDLRIKNNNLAEGYELGHICGKFYDINDILSDKELIQDLQKLLGVYRELKGRLRESSIEKTNDYLIVNSDLGLFEKVEDADDLDGIESSIENYTKSLLEREECPTSFVAKDQKPREFVAKKTDFLKKAKNQKKLGYAGELMVLNYEFDLLNKNGRADLAQKVKHISEDEGDGAGYDILSYELDGREKHIEVKTTTGDSDTPFNITDSELEFSGLQDSNYYLYRVYEFNKEKNQGKFYYIKGHLSNKLCLRPQNYIVNGLLNVE</sequence>
<keyword evidence="4" id="KW-1185">Reference proteome</keyword>
<organism evidence="3 4">
    <name type="scientific">Enterococcus saccharolyticus subsp. saccharolyticus ATCC 43076</name>
    <dbReference type="NCBI Taxonomy" id="1139996"/>
    <lineage>
        <taxon>Bacteria</taxon>
        <taxon>Bacillati</taxon>
        <taxon>Bacillota</taxon>
        <taxon>Bacilli</taxon>
        <taxon>Lactobacillales</taxon>
        <taxon>Enterococcaceae</taxon>
        <taxon>Enterococcus</taxon>
    </lineage>
</organism>
<evidence type="ECO:0000313" key="4">
    <source>
        <dbReference type="Proteomes" id="UP000014136"/>
    </source>
</evidence>
<dbReference type="Proteomes" id="UP000014136">
    <property type="component" value="Unassembled WGS sequence"/>
</dbReference>
<feature type="domain" description="Protein NO VEIN C-terminal" evidence="2">
    <location>
        <begin position="277"/>
        <end position="378"/>
    </location>
</feature>
<evidence type="ECO:0000259" key="2">
    <source>
        <dbReference type="Pfam" id="PF13020"/>
    </source>
</evidence>
<evidence type="ECO:0000313" key="3">
    <source>
        <dbReference type="EMBL" id="EOT29211.1"/>
    </source>
</evidence>
<name>S0JQL2_9ENTE</name>
<dbReference type="Gene3D" id="3.30.920.90">
    <property type="match status" value="1"/>
</dbReference>
<dbReference type="PATRIC" id="fig|1139996.3.peg.1146"/>
<dbReference type="eggNOG" id="COG3183">
    <property type="taxonomic scope" value="Bacteria"/>
</dbReference>
<gene>
    <name evidence="3" type="ORF">OMQ_01163</name>
</gene>
<proteinExistence type="predicted"/>
<dbReference type="Pfam" id="PF13020">
    <property type="entry name" value="NOV_C"/>
    <property type="match status" value="1"/>
</dbReference>
<dbReference type="RefSeq" id="WP_016174961.1">
    <property type="nucleotide sequence ID" value="NZ_KE136389.1"/>
</dbReference>
<dbReference type="InterPro" id="IPR024975">
    <property type="entry name" value="NOV_C"/>
</dbReference>
<dbReference type="eggNOG" id="COG3440">
    <property type="taxonomic scope" value="Bacteria"/>
</dbReference>
<protein>
    <submittedName>
        <fullName evidence="3">Uncharacterized protein</fullName>
    </submittedName>
</protein>
<dbReference type="Pfam" id="PF12102">
    <property type="entry name" value="MrcB_N"/>
    <property type="match status" value="1"/>
</dbReference>
<dbReference type="OrthoDB" id="9781481at2"/>
<feature type="domain" description="Type IV methyl-directed restriction enzyme EcoKMcrB subunit DNA-binding" evidence="1">
    <location>
        <begin position="7"/>
        <end position="189"/>
    </location>
</feature>
<evidence type="ECO:0000259" key="1">
    <source>
        <dbReference type="Pfam" id="PF12102"/>
    </source>
</evidence>